<dbReference type="PROSITE" id="PS51078">
    <property type="entry name" value="ICLR_ED"/>
    <property type="match status" value="1"/>
</dbReference>
<sequence>MAERSFKADTVGKVTAVMELLCSSDGTYSLREIESLTGIPKSTLHRLLKSLEREEWVYADSETERYRPGVRFFLLHNERLFHQALINTSSPEMERLVRETEKTAILSVLEGSVGLCIHHVEPSSPVKYVAHRGMTIPLHVSATGKVLLAFSPKDLQERIISSCLPSDVDAHRLISELEKIKSDGFAYSREEWITHAGDISVPLFDSRGTFVAQLGLAGLAASFDGREEAIVQMLKEASRRIGSKL</sequence>
<gene>
    <name evidence="6" type="ORF">HMPREF1705_02680</name>
</gene>
<evidence type="ECO:0000256" key="1">
    <source>
        <dbReference type="ARBA" id="ARBA00023015"/>
    </source>
</evidence>
<dbReference type="InterPro" id="IPR014757">
    <property type="entry name" value="Tscrpt_reg_IclR_C"/>
</dbReference>
<feature type="domain" description="HTH iclR-type" evidence="4">
    <location>
        <begin position="8"/>
        <end position="70"/>
    </location>
</feature>
<dbReference type="SUPFAM" id="SSF55781">
    <property type="entry name" value="GAF domain-like"/>
    <property type="match status" value="1"/>
</dbReference>
<keyword evidence="1" id="KW-0805">Transcription regulation</keyword>
<dbReference type="AlphaFoldDB" id="A0A0T5X7W5"/>
<name>A0A0T5X7W5_9BACT</name>
<dbReference type="SUPFAM" id="SSF46785">
    <property type="entry name" value="Winged helix' DNA-binding domain"/>
    <property type="match status" value="1"/>
</dbReference>
<evidence type="ECO:0000256" key="2">
    <source>
        <dbReference type="ARBA" id="ARBA00023125"/>
    </source>
</evidence>
<dbReference type="GO" id="GO:0045892">
    <property type="term" value="P:negative regulation of DNA-templated transcription"/>
    <property type="evidence" value="ECO:0007669"/>
    <property type="project" value="TreeGrafter"/>
</dbReference>
<evidence type="ECO:0000259" key="5">
    <source>
        <dbReference type="PROSITE" id="PS51078"/>
    </source>
</evidence>
<evidence type="ECO:0000313" key="6">
    <source>
        <dbReference type="EMBL" id="KRT34447.1"/>
    </source>
</evidence>
<keyword evidence="2" id="KW-0238">DNA-binding</keyword>
<evidence type="ECO:0000313" key="7">
    <source>
        <dbReference type="Proteomes" id="UP000005273"/>
    </source>
</evidence>
<evidence type="ECO:0000256" key="3">
    <source>
        <dbReference type="ARBA" id="ARBA00023163"/>
    </source>
</evidence>
<accession>A0A0T5X7W5</accession>
<keyword evidence="7" id="KW-1185">Reference proteome</keyword>
<dbReference type="Pfam" id="PF09339">
    <property type="entry name" value="HTH_IclR"/>
    <property type="match status" value="1"/>
</dbReference>
<dbReference type="InterPro" id="IPR050707">
    <property type="entry name" value="HTH_MetabolicPath_Reg"/>
</dbReference>
<dbReference type="PANTHER" id="PTHR30136:SF24">
    <property type="entry name" value="HTH-TYPE TRANSCRIPTIONAL REPRESSOR ALLR"/>
    <property type="match status" value="1"/>
</dbReference>
<reference evidence="7" key="1">
    <citation type="submission" date="2012-09" db="EMBL/GenBank/DDBJ databases">
        <authorList>
            <person name="Weinstock G."/>
            <person name="Sodergren E."/>
            <person name="Clifton S."/>
            <person name="Fulton L."/>
            <person name="Fulton B."/>
            <person name="Courtney L."/>
            <person name="Fronick C."/>
            <person name="Harrison M."/>
            <person name="Strong C."/>
            <person name="Farmer C."/>
            <person name="Delehaunty K."/>
            <person name="Markovic C."/>
            <person name="Hall O."/>
            <person name="Minx P."/>
            <person name="Tomlinson C."/>
            <person name="Mitreva M."/>
            <person name="Nelson J."/>
            <person name="Hou S."/>
            <person name="Wollam A."/>
            <person name="Pepin K.H."/>
            <person name="Johnson M."/>
            <person name="Bhonagiri V."/>
            <person name="Nash W.E."/>
            <person name="Suruliraj S."/>
            <person name="Warren W."/>
            <person name="Chinwalla A."/>
            <person name="Mardis E.R."/>
            <person name="Wilson R.K."/>
        </authorList>
    </citation>
    <scope>NUCLEOTIDE SEQUENCE [LARGE SCALE GENOMIC DNA]</scope>
    <source>
        <strain evidence="7">OS1</strain>
    </source>
</reference>
<evidence type="ECO:0000259" key="4">
    <source>
        <dbReference type="PROSITE" id="PS51077"/>
    </source>
</evidence>
<dbReference type="eggNOG" id="COG1414">
    <property type="taxonomic scope" value="Bacteria"/>
</dbReference>
<dbReference type="Gene3D" id="3.30.450.40">
    <property type="match status" value="1"/>
</dbReference>
<dbReference type="Proteomes" id="UP000005273">
    <property type="component" value="Unassembled WGS sequence"/>
</dbReference>
<comment type="caution">
    <text evidence="6">The sequence shown here is derived from an EMBL/GenBank/DDBJ whole genome shotgun (WGS) entry which is preliminary data.</text>
</comment>
<dbReference type="InterPro" id="IPR036390">
    <property type="entry name" value="WH_DNA-bd_sf"/>
</dbReference>
<dbReference type="SMART" id="SM00346">
    <property type="entry name" value="HTH_ICLR"/>
    <property type="match status" value="1"/>
</dbReference>
<dbReference type="OrthoDB" id="6057486at2"/>
<dbReference type="GO" id="GO:0003677">
    <property type="term" value="F:DNA binding"/>
    <property type="evidence" value="ECO:0007669"/>
    <property type="project" value="UniProtKB-KW"/>
</dbReference>
<dbReference type="InterPro" id="IPR029016">
    <property type="entry name" value="GAF-like_dom_sf"/>
</dbReference>
<proteinExistence type="predicted"/>
<dbReference type="InterPro" id="IPR005471">
    <property type="entry name" value="Tscrpt_reg_IclR_N"/>
</dbReference>
<dbReference type="RefSeq" id="WP_009200671.1">
    <property type="nucleotide sequence ID" value="NZ_ACJX03000001.1"/>
</dbReference>
<keyword evidence="3" id="KW-0804">Transcription</keyword>
<dbReference type="STRING" id="592015.HMPREF1705_02680"/>
<organism evidence="6 7">
    <name type="scientific">Acetomicrobium hydrogeniformans ATCC BAA-1850</name>
    <dbReference type="NCBI Taxonomy" id="592015"/>
    <lineage>
        <taxon>Bacteria</taxon>
        <taxon>Thermotogati</taxon>
        <taxon>Synergistota</taxon>
        <taxon>Synergistia</taxon>
        <taxon>Synergistales</taxon>
        <taxon>Acetomicrobiaceae</taxon>
        <taxon>Acetomicrobium</taxon>
    </lineage>
</organism>
<dbReference type="PANTHER" id="PTHR30136">
    <property type="entry name" value="HELIX-TURN-HELIX TRANSCRIPTIONAL REGULATOR, ICLR FAMILY"/>
    <property type="match status" value="1"/>
</dbReference>
<feature type="domain" description="IclR-ED" evidence="5">
    <location>
        <begin position="71"/>
        <end position="245"/>
    </location>
</feature>
<dbReference type="Gene3D" id="1.10.10.10">
    <property type="entry name" value="Winged helix-like DNA-binding domain superfamily/Winged helix DNA-binding domain"/>
    <property type="match status" value="1"/>
</dbReference>
<dbReference type="EMBL" id="ACJX03000001">
    <property type="protein sequence ID" value="KRT34447.1"/>
    <property type="molecule type" value="Genomic_DNA"/>
</dbReference>
<dbReference type="GO" id="GO:0003700">
    <property type="term" value="F:DNA-binding transcription factor activity"/>
    <property type="evidence" value="ECO:0007669"/>
    <property type="project" value="TreeGrafter"/>
</dbReference>
<dbReference type="InterPro" id="IPR036388">
    <property type="entry name" value="WH-like_DNA-bd_sf"/>
</dbReference>
<dbReference type="Pfam" id="PF01614">
    <property type="entry name" value="IclR_C"/>
    <property type="match status" value="1"/>
</dbReference>
<protein>
    <submittedName>
        <fullName evidence="6">IclR helix-turn-helix protein</fullName>
    </submittedName>
</protein>
<dbReference type="PROSITE" id="PS51077">
    <property type="entry name" value="HTH_ICLR"/>
    <property type="match status" value="1"/>
</dbReference>